<dbReference type="PROSITE" id="PS00463">
    <property type="entry name" value="ZN2_CY6_FUNGAL_1"/>
    <property type="match status" value="1"/>
</dbReference>
<protein>
    <recommendedName>
        <fullName evidence="2">Zn(2)-C6 fungal-type domain-containing protein</fullName>
    </recommendedName>
</protein>
<evidence type="ECO:0000259" key="2">
    <source>
        <dbReference type="PROSITE" id="PS50048"/>
    </source>
</evidence>
<dbReference type="GO" id="GO:0000981">
    <property type="term" value="F:DNA-binding transcription factor activity, RNA polymerase II-specific"/>
    <property type="evidence" value="ECO:0007669"/>
    <property type="project" value="InterPro"/>
</dbReference>
<dbReference type="SUPFAM" id="SSF57701">
    <property type="entry name" value="Zn2/Cys6 DNA-binding domain"/>
    <property type="match status" value="1"/>
</dbReference>
<dbReference type="EMBL" id="JARKIF010000037">
    <property type="protein sequence ID" value="KAJ7609896.1"/>
    <property type="molecule type" value="Genomic_DNA"/>
</dbReference>
<dbReference type="CDD" id="cd00067">
    <property type="entry name" value="GAL4"/>
    <property type="match status" value="1"/>
</dbReference>
<dbReference type="Gene3D" id="4.10.240.10">
    <property type="entry name" value="Zn(2)-C6 fungal-type DNA-binding domain"/>
    <property type="match status" value="1"/>
</dbReference>
<feature type="compositionally biased region" description="Pro residues" evidence="1">
    <location>
        <begin position="141"/>
        <end position="153"/>
    </location>
</feature>
<feature type="compositionally biased region" description="Low complexity" evidence="1">
    <location>
        <begin position="154"/>
        <end position="167"/>
    </location>
</feature>
<dbReference type="GO" id="GO:0008270">
    <property type="term" value="F:zinc ion binding"/>
    <property type="evidence" value="ECO:0007669"/>
    <property type="project" value="InterPro"/>
</dbReference>
<evidence type="ECO:0000256" key="1">
    <source>
        <dbReference type="SAM" id="MobiDB-lite"/>
    </source>
</evidence>
<name>A0AAD7B4W3_9AGAR</name>
<gene>
    <name evidence="3" type="ORF">FB45DRAFT_1038362</name>
</gene>
<feature type="compositionally biased region" description="Pro residues" evidence="1">
    <location>
        <begin position="84"/>
        <end position="106"/>
    </location>
</feature>
<reference evidence="3" key="1">
    <citation type="submission" date="2023-03" db="EMBL/GenBank/DDBJ databases">
        <title>Massive genome expansion in bonnet fungi (Mycena s.s.) driven by repeated elements and novel gene families across ecological guilds.</title>
        <authorList>
            <consortium name="Lawrence Berkeley National Laboratory"/>
            <person name="Harder C.B."/>
            <person name="Miyauchi S."/>
            <person name="Viragh M."/>
            <person name="Kuo A."/>
            <person name="Thoen E."/>
            <person name="Andreopoulos B."/>
            <person name="Lu D."/>
            <person name="Skrede I."/>
            <person name="Drula E."/>
            <person name="Henrissat B."/>
            <person name="Morin E."/>
            <person name="Kohler A."/>
            <person name="Barry K."/>
            <person name="LaButti K."/>
            <person name="Morin E."/>
            <person name="Salamov A."/>
            <person name="Lipzen A."/>
            <person name="Mereny Z."/>
            <person name="Hegedus B."/>
            <person name="Baldrian P."/>
            <person name="Stursova M."/>
            <person name="Weitz H."/>
            <person name="Taylor A."/>
            <person name="Grigoriev I.V."/>
            <person name="Nagy L.G."/>
            <person name="Martin F."/>
            <person name="Kauserud H."/>
        </authorList>
    </citation>
    <scope>NUCLEOTIDE SEQUENCE</scope>
    <source>
        <strain evidence="3">9284</strain>
    </source>
</reference>
<dbReference type="AlphaFoldDB" id="A0AAD7B4W3"/>
<comment type="caution">
    <text evidence="3">The sequence shown here is derived from an EMBL/GenBank/DDBJ whole genome shotgun (WGS) entry which is preliminary data.</text>
</comment>
<proteinExistence type="predicted"/>
<dbReference type="SMART" id="SM00066">
    <property type="entry name" value="GAL4"/>
    <property type="match status" value="1"/>
</dbReference>
<organism evidence="3 4">
    <name type="scientific">Roridomyces roridus</name>
    <dbReference type="NCBI Taxonomy" id="1738132"/>
    <lineage>
        <taxon>Eukaryota</taxon>
        <taxon>Fungi</taxon>
        <taxon>Dikarya</taxon>
        <taxon>Basidiomycota</taxon>
        <taxon>Agaricomycotina</taxon>
        <taxon>Agaricomycetes</taxon>
        <taxon>Agaricomycetidae</taxon>
        <taxon>Agaricales</taxon>
        <taxon>Marasmiineae</taxon>
        <taxon>Mycenaceae</taxon>
        <taxon>Roridomyces</taxon>
    </lineage>
</organism>
<dbReference type="PROSITE" id="PS50048">
    <property type="entry name" value="ZN2_CY6_FUNGAL_2"/>
    <property type="match status" value="1"/>
</dbReference>
<feature type="compositionally biased region" description="Low complexity" evidence="1">
    <location>
        <begin position="181"/>
        <end position="190"/>
    </location>
</feature>
<accession>A0AAD7B4W3</accession>
<dbReference type="InterPro" id="IPR001138">
    <property type="entry name" value="Zn2Cys6_DnaBD"/>
</dbReference>
<sequence length="190" mass="21390">MYPFDTIQRVYIACKNCRRRKVKCITSSPESACHRCRTKGLKCEYEATERQAERMRGPEPPPSSSGEYLPAPWPNVEQVHPSQLPHPPPAHPPPSMPFPGPPPGPSMNPTSGPVTMYQPQHHGNPHRHRHRHPYPHRAPRTPEPYTAPMPPAQQYPYQSYPSPYNQNNLNVPAQYPPAPALPSYSSSNSP</sequence>
<evidence type="ECO:0000313" key="4">
    <source>
        <dbReference type="Proteomes" id="UP001221142"/>
    </source>
</evidence>
<dbReference type="Pfam" id="PF00172">
    <property type="entry name" value="Zn_clus"/>
    <property type="match status" value="1"/>
</dbReference>
<keyword evidence="4" id="KW-1185">Reference proteome</keyword>
<dbReference type="InterPro" id="IPR036864">
    <property type="entry name" value="Zn2-C6_fun-type_DNA-bd_sf"/>
</dbReference>
<dbReference type="PRINTS" id="PR01217">
    <property type="entry name" value="PRICHEXTENSN"/>
</dbReference>
<feature type="region of interest" description="Disordered" evidence="1">
    <location>
        <begin position="50"/>
        <end position="190"/>
    </location>
</feature>
<evidence type="ECO:0000313" key="3">
    <source>
        <dbReference type="EMBL" id="KAJ7609896.1"/>
    </source>
</evidence>
<dbReference type="Proteomes" id="UP001221142">
    <property type="component" value="Unassembled WGS sequence"/>
</dbReference>
<feature type="compositionally biased region" description="Basic residues" evidence="1">
    <location>
        <begin position="123"/>
        <end position="139"/>
    </location>
</feature>
<feature type="domain" description="Zn(2)-C6 fungal-type" evidence="2">
    <location>
        <begin position="13"/>
        <end position="45"/>
    </location>
</feature>